<reference evidence="1" key="1">
    <citation type="submission" date="2017-05" db="UniProtKB">
        <authorList>
            <consortium name="EnsemblMetazoa"/>
        </authorList>
    </citation>
    <scope>IDENTIFICATION</scope>
</reference>
<organism evidence="1">
    <name type="scientific">Amphimedon queenslandica</name>
    <name type="common">Sponge</name>
    <dbReference type="NCBI Taxonomy" id="400682"/>
    <lineage>
        <taxon>Eukaryota</taxon>
        <taxon>Metazoa</taxon>
        <taxon>Porifera</taxon>
        <taxon>Demospongiae</taxon>
        <taxon>Heteroscleromorpha</taxon>
        <taxon>Haplosclerida</taxon>
        <taxon>Niphatidae</taxon>
        <taxon>Amphimedon</taxon>
    </lineage>
</organism>
<protein>
    <submittedName>
        <fullName evidence="1">Uncharacterized protein</fullName>
    </submittedName>
</protein>
<dbReference type="InParanoid" id="A0A1X7UA58"/>
<evidence type="ECO:0000313" key="1">
    <source>
        <dbReference type="EnsemblMetazoa" id="Aqu2.1.24842_001"/>
    </source>
</evidence>
<dbReference type="OrthoDB" id="5979814at2759"/>
<dbReference type="EnsemblMetazoa" id="Aqu2.1.24842_001">
    <property type="protein sequence ID" value="Aqu2.1.24842_001"/>
    <property type="gene ID" value="Aqu2.1.24842"/>
</dbReference>
<sequence length="83" mass="9206">LIMWNKRSQTLIGLSMRLEGMASLGDIYQTADNSCAAQTGNILQFLCRDLTSKFDIVGPYFTSDSTIDSKFTLSCVSYMLHGL</sequence>
<name>A0A1X7UA58_AMPQE</name>
<accession>A0A1X7UA58</accession>
<dbReference type="AlphaFoldDB" id="A0A1X7UA58"/>
<proteinExistence type="predicted"/>